<evidence type="ECO:0000313" key="1">
    <source>
        <dbReference type="EMBL" id="KAH7989449.1"/>
    </source>
</evidence>
<keyword evidence="2" id="KW-1185">Reference proteome</keyword>
<protein>
    <submittedName>
        <fullName evidence="1">Uncharacterized protein</fullName>
    </submittedName>
</protein>
<evidence type="ECO:0000313" key="2">
    <source>
        <dbReference type="Proteomes" id="UP000827872"/>
    </source>
</evidence>
<proteinExistence type="predicted"/>
<comment type="caution">
    <text evidence="1">The sequence shown here is derived from an EMBL/GenBank/DDBJ whole genome shotgun (WGS) entry which is preliminary data.</text>
</comment>
<name>A0ACB8EAZ0_9SAUR</name>
<gene>
    <name evidence="1" type="ORF">K3G42_010016</name>
</gene>
<organism evidence="1 2">
    <name type="scientific">Sphaerodactylus townsendi</name>
    <dbReference type="NCBI Taxonomy" id="933632"/>
    <lineage>
        <taxon>Eukaryota</taxon>
        <taxon>Metazoa</taxon>
        <taxon>Chordata</taxon>
        <taxon>Craniata</taxon>
        <taxon>Vertebrata</taxon>
        <taxon>Euteleostomi</taxon>
        <taxon>Lepidosauria</taxon>
        <taxon>Squamata</taxon>
        <taxon>Bifurcata</taxon>
        <taxon>Gekkota</taxon>
        <taxon>Sphaerodactylidae</taxon>
        <taxon>Sphaerodactylus</taxon>
    </lineage>
</organism>
<dbReference type="Proteomes" id="UP000827872">
    <property type="component" value="Linkage Group LG14"/>
</dbReference>
<sequence length="124" mass="14304">MLARPKSTARPSSSYWLGLRTPSTAQTWLQPTKSCLCEKHARHAWSHHSLTIVCIALGDPFRYCCLTDLQTRDIQPKLLKSIHHTKHWLKQRAPLKSGKHQNTPQYPMVETVNMQQIFKIARSC</sequence>
<reference evidence="1" key="1">
    <citation type="submission" date="2021-08" db="EMBL/GenBank/DDBJ databases">
        <title>The first chromosome-level gecko genome reveals the dynamic sex chromosomes of Neotropical dwarf geckos (Sphaerodactylidae: Sphaerodactylus).</title>
        <authorList>
            <person name="Pinto B.J."/>
            <person name="Keating S.E."/>
            <person name="Gamble T."/>
        </authorList>
    </citation>
    <scope>NUCLEOTIDE SEQUENCE</scope>
    <source>
        <strain evidence="1">TG3544</strain>
    </source>
</reference>
<accession>A0ACB8EAZ0</accession>
<dbReference type="EMBL" id="CM037627">
    <property type="protein sequence ID" value="KAH7989449.1"/>
    <property type="molecule type" value="Genomic_DNA"/>
</dbReference>